<dbReference type="AlphaFoldDB" id="A0A076N6A6"/>
<feature type="signal peptide" evidence="3">
    <location>
        <begin position="1"/>
        <end position="22"/>
    </location>
</feature>
<dbReference type="Pfam" id="PF13458">
    <property type="entry name" value="Peripla_BP_6"/>
    <property type="match status" value="1"/>
</dbReference>
<evidence type="ECO:0000256" key="1">
    <source>
        <dbReference type="ARBA" id="ARBA00010062"/>
    </source>
</evidence>
<accession>A0A076N6A6</accession>
<dbReference type="HOGENOM" id="CLU_052641_0_0_11"/>
<dbReference type="GeneID" id="301846251"/>
<dbReference type="OrthoDB" id="7337537at2"/>
<keyword evidence="6" id="KW-1185">Reference proteome</keyword>
<dbReference type="RefSeq" id="WP_017984363.1">
    <property type="nucleotide sequence ID" value="NZ_AQUL01000001.1"/>
</dbReference>
<dbReference type="InterPro" id="IPR028081">
    <property type="entry name" value="Leu-bd"/>
</dbReference>
<dbReference type="PANTHER" id="PTHR47235:SF1">
    <property type="entry name" value="BLR6548 PROTEIN"/>
    <property type="match status" value="1"/>
</dbReference>
<sequence length="416" mass="43947">MKRRLSLVLAAMLVIAACGTKAGDQGSSGSDASGVKTDLGVTANELTLGVMTDMTGPFKNLSIGITHGNQLWVNDFNAAGGVCGRQVKLEVVDHAYKADTAKTLYPQLEPKVLGFVQVVGSPIMAALKQNIKSDKVTTTPASWSSELLDNPYVMIVGTTYDVEMIDGMSYLQEQGMIKDGDTVGHIYIDGEYGANGLRGSRYYAQKHGLNLREVKITSSDNDLTNIVTGLRGEGVKAIMLTTTPAQTGSVAAANKALGLNVPLLGNNPTFDPVLLNSPAANALDRLYVVASSVPVAADVPKAKEVLSKYKAAKFPEPPNAGVPYGYAVAEVWGSVLKKACDNKDLTRDGILTALQQTTSADTGDLVAALDFSKPGAPPTREVYVAQPDASVEGGIKYVKPLFEAPDAKDYVAPHQK</sequence>
<evidence type="ECO:0000313" key="6">
    <source>
        <dbReference type="Proteomes" id="UP000062973"/>
    </source>
</evidence>
<evidence type="ECO:0000256" key="3">
    <source>
        <dbReference type="SAM" id="SignalP"/>
    </source>
</evidence>
<dbReference type="PATRIC" id="fig|1068978.7.peg.5827"/>
<evidence type="ECO:0000313" key="5">
    <source>
        <dbReference type="EMBL" id="AIJ25522.1"/>
    </source>
</evidence>
<dbReference type="STRING" id="1068978.AMETH_5430"/>
<dbReference type="InterPro" id="IPR028082">
    <property type="entry name" value="Peripla_BP_I"/>
</dbReference>
<dbReference type="PROSITE" id="PS51257">
    <property type="entry name" value="PROKAR_LIPOPROTEIN"/>
    <property type="match status" value="1"/>
</dbReference>
<feature type="domain" description="Leucine-binding protein" evidence="4">
    <location>
        <begin position="46"/>
        <end position="388"/>
    </location>
</feature>
<evidence type="ECO:0000259" key="4">
    <source>
        <dbReference type="Pfam" id="PF13458"/>
    </source>
</evidence>
<dbReference type="eggNOG" id="COG0683">
    <property type="taxonomic scope" value="Bacteria"/>
</dbReference>
<feature type="chain" id="PRO_5001715683" evidence="3">
    <location>
        <begin position="23"/>
        <end position="416"/>
    </location>
</feature>
<comment type="similarity">
    <text evidence="1">Belongs to the leucine-binding protein family.</text>
</comment>
<proteinExistence type="inferred from homology"/>
<reference evidence="5 6" key="1">
    <citation type="submission" date="2014-07" db="EMBL/GenBank/DDBJ databases">
        <title>Whole Genome Sequence of the Amycolatopsis methanolica 239.</title>
        <authorList>
            <person name="Tang B."/>
        </authorList>
    </citation>
    <scope>NUCLEOTIDE SEQUENCE [LARGE SCALE GENOMIC DNA]</scope>
    <source>
        <strain evidence="5 6">239</strain>
    </source>
</reference>
<dbReference type="SUPFAM" id="SSF53822">
    <property type="entry name" value="Periplasmic binding protein-like I"/>
    <property type="match status" value="1"/>
</dbReference>
<name>A0A076N6A6_AMYME</name>
<keyword evidence="2 3" id="KW-0732">Signal</keyword>
<evidence type="ECO:0000256" key="2">
    <source>
        <dbReference type="ARBA" id="ARBA00022729"/>
    </source>
</evidence>
<dbReference type="Proteomes" id="UP000062973">
    <property type="component" value="Chromosome"/>
</dbReference>
<organism evidence="5 6">
    <name type="scientific">Amycolatopsis methanolica 239</name>
    <dbReference type="NCBI Taxonomy" id="1068978"/>
    <lineage>
        <taxon>Bacteria</taxon>
        <taxon>Bacillati</taxon>
        <taxon>Actinomycetota</taxon>
        <taxon>Actinomycetes</taxon>
        <taxon>Pseudonocardiales</taxon>
        <taxon>Pseudonocardiaceae</taxon>
        <taxon>Amycolatopsis</taxon>
        <taxon>Amycolatopsis methanolica group</taxon>
    </lineage>
</organism>
<dbReference type="Gene3D" id="3.40.50.2300">
    <property type="match status" value="2"/>
</dbReference>
<dbReference type="KEGG" id="amq:AMETH_5430"/>
<gene>
    <name evidence="5" type="ORF">AMETH_5430</name>
</gene>
<protein>
    <submittedName>
        <fullName evidence="5">Branched-chain amino acid ABC transporter periplasmic protein</fullName>
    </submittedName>
</protein>
<dbReference type="EMBL" id="CP009110">
    <property type="protein sequence ID" value="AIJ25522.1"/>
    <property type="molecule type" value="Genomic_DNA"/>
</dbReference>
<dbReference type="PANTHER" id="PTHR47235">
    <property type="entry name" value="BLR6548 PROTEIN"/>
    <property type="match status" value="1"/>
</dbReference>